<dbReference type="GO" id="GO:0016308">
    <property type="term" value="F:1-phosphatidylinositol-4-phosphate 5-kinase activity"/>
    <property type="evidence" value="ECO:0007669"/>
    <property type="project" value="TreeGrafter"/>
</dbReference>
<reference evidence="4 5" key="1">
    <citation type="submission" date="2016-07" db="EMBL/GenBank/DDBJ databases">
        <title>Pervasive Adenine N6-methylation of Active Genes in Fungi.</title>
        <authorList>
            <consortium name="DOE Joint Genome Institute"/>
            <person name="Mondo S.J."/>
            <person name="Dannebaum R.O."/>
            <person name="Kuo R.C."/>
            <person name="Labutti K."/>
            <person name="Haridas S."/>
            <person name="Kuo A."/>
            <person name="Salamov A."/>
            <person name="Ahrendt S.R."/>
            <person name="Lipzen A."/>
            <person name="Sullivan W."/>
            <person name="Andreopoulos W.B."/>
            <person name="Clum A."/>
            <person name="Lindquist E."/>
            <person name="Daum C."/>
            <person name="Ramamoorthy G.K."/>
            <person name="Gryganskyi A."/>
            <person name="Culley D."/>
            <person name="Magnuson J.K."/>
            <person name="James T.Y."/>
            <person name="O'Malley M.A."/>
            <person name="Stajich J.E."/>
            <person name="Spatafora J.W."/>
            <person name="Visel A."/>
            <person name="Grigoriev I.V."/>
        </authorList>
    </citation>
    <scope>NUCLEOTIDE SEQUENCE [LARGE SCALE GENOMIC DNA]</scope>
    <source>
        <strain evidence="4 5">CBS 129021</strain>
    </source>
</reference>
<dbReference type="EMBL" id="MCFJ01000011">
    <property type="protein sequence ID" value="ORY60854.1"/>
    <property type="molecule type" value="Genomic_DNA"/>
</dbReference>
<keyword evidence="1" id="KW-0808">Transferase</keyword>
<dbReference type="OrthoDB" id="70770at2759"/>
<dbReference type="GO" id="GO:0046854">
    <property type="term" value="P:phosphatidylinositol phosphate biosynthetic process"/>
    <property type="evidence" value="ECO:0007669"/>
    <property type="project" value="TreeGrafter"/>
</dbReference>
<accession>A0A1Y2DNW3</accession>
<organism evidence="4 5">
    <name type="scientific">Pseudomassariella vexata</name>
    <dbReference type="NCBI Taxonomy" id="1141098"/>
    <lineage>
        <taxon>Eukaryota</taxon>
        <taxon>Fungi</taxon>
        <taxon>Dikarya</taxon>
        <taxon>Ascomycota</taxon>
        <taxon>Pezizomycotina</taxon>
        <taxon>Sordariomycetes</taxon>
        <taxon>Xylariomycetidae</taxon>
        <taxon>Amphisphaeriales</taxon>
        <taxon>Pseudomassariaceae</taxon>
        <taxon>Pseudomassariella</taxon>
    </lineage>
</organism>
<dbReference type="InterPro" id="IPR023610">
    <property type="entry name" value="PInositol-4/5-P-5/4-kinase"/>
</dbReference>
<keyword evidence="1" id="KW-0067">ATP-binding</keyword>
<dbReference type="PANTHER" id="PTHR23086">
    <property type="entry name" value="PHOSPHATIDYLINOSITOL-4-PHOSPHATE 5-KINASE"/>
    <property type="match status" value="1"/>
</dbReference>
<proteinExistence type="predicted"/>
<dbReference type="SMART" id="SM00330">
    <property type="entry name" value="PIPKc"/>
    <property type="match status" value="1"/>
</dbReference>
<feature type="region of interest" description="Disordered" evidence="2">
    <location>
        <begin position="271"/>
        <end position="301"/>
    </location>
</feature>
<dbReference type="PANTHER" id="PTHR23086:SF126">
    <property type="entry name" value="PIPK DOMAIN-CONTAINING PROTEIN"/>
    <property type="match status" value="1"/>
</dbReference>
<dbReference type="InterPro" id="IPR027483">
    <property type="entry name" value="PInositol-4-P-4/5-kinase_C_sf"/>
</dbReference>
<evidence type="ECO:0000313" key="5">
    <source>
        <dbReference type="Proteomes" id="UP000193689"/>
    </source>
</evidence>
<feature type="compositionally biased region" description="Polar residues" evidence="2">
    <location>
        <begin position="277"/>
        <end position="286"/>
    </location>
</feature>
<dbReference type="SUPFAM" id="SSF56104">
    <property type="entry name" value="SAICAR synthase-like"/>
    <property type="match status" value="1"/>
</dbReference>
<evidence type="ECO:0000256" key="1">
    <source>
        <dbReference type="PROSITE-ProRule" id="PRU00781"/>
    </source>
</evidence>
<dbReference type="GO" id="GO:0005886">
    <property type="term" value="C:plasma membrane"/>
    <property type="evidence" value="ECO:0007669"/>
    <property type="project" value="TreeGrafter"/>
</dbReference>
<dbReference type="STRING" id="1141098.A0A1Y2DNW3"/>
<dbReference type="GO" id="GO:0005524">
    <property type="term" value="F:ATP binding"/>
    <property type="evidence" value="ECO:0007669"/>
    <property type="project" value="UniProtKB-UniRule"/>
</dbReference>
<keyword evidence="1 4" id="KW-0418">Kinase</keyword>
<name>A0A1Y2DNW3_9PEZI</name>
<dbReference type="Proteomes" id="UP000193689">
    <property type="component" value="Unassembled WGS sequence"/>
</dbReference>
<feature type="compositionally biased region" description="Pro residues" evidence="2">
    <location>
        <begin position="287"/>
        <end position="300"/>
    </location>
</feature>
<dbReference type="InterPro" id="IPR027484">
    <property type="entry name" value="PInositol-4-P-5-kinase_N"/>
</dbReference>
<keyword evidence="5" id="KW-1185">Reference proteome</keyword>
<protein>
    <submittedName>
        <fullName evidence="4">Phosphatidylinositol-4-phosphate 5-kinase-domain-containing protein</fullName>
    </submittedName>
</protein>
<evidence type="ECO:0000259" key="3">
    <source>
        <dbReference type="PROSITE" id="PS51455"/>
    </source>
</evidence>
<dbReference type="InterPro" id="IPR002498">
    <property type="entry name" value="PInositol-4-P-4/5-kinase_core"/>
</dbReference>
<dbReference type="Gene3D" id="3.30.800.10">
    <property type="entry name" value="Phosphatidylinositol Phosphate Kinase II Beta"/>
    <property type="match status" value="1"/>
</dbReference>
<evidence type="ECO:0000256" key="2">
    <source>
        <dbReference type="SAM" id="MobiDB-lite"/>
    </source>
</evidence>
<evidence type="ECO:0000313" key="4">
    <source>
        <dbReference type="EMBL" id="ORY60854.1"/>
    </source>
</evidence>
<dbReference type="RefSeq" id="XP_040713081.1">
    <property type="nucleotide sequence ID" value="XM_040860828.1"/>
</dbReference>
<dbReference type="Gene3D" id="3.30.810.10">
    <property type="entry name" value="2-Layer Sandwich"/>
    <property type="match status" value="1"/>
</dbReference>
<dbReference type="InParanoid" id="A0A1Y2DNW3"/>
<keyword evidence="1" id="KW-0547">Nucleotide-binding</keyword>
<dbReference type="Pfam" id="PF01504">
    <property type="entry name" value="PIP5K"/>
    <property type="match status" value="1"/>
</dbReference>
<dbReference type="AlphaFoldDB" id="A0A1Y2DNW3"/>
<feature type="domain" description="PIPK" evidence="3">
    <location>
        <begin position="1"/>
        <end position="372"/>
    </location>
</feature>
<gene>
    <name evidence="4" type="ORF">BCR38DRAFT_442695</name>
</gene>
<dbReference type="GeneID" id="63777040"/>
<dbReference type="PROSITE" id="PS51455">
    <property type="entry name" value="PIPK"/>
    <property type="match status" value="1"/>
</dbReference>
<sequence length="394" mass="44706">MARRETLIARSIVYSLLTANRDGEPKRHPSLLARIFGLFNLYWLTFQLVREDLFSALRDFWAIRDEDYKASFDSESKYDRNKKIDSLHAMGDMGYSGSTFYRTSDSAYVVKSVPRRFEHMFFKNDMLLPYVDHMHAEPSSLLVRITDFLECTQKSIGTLLGLAPSHHIVMENILYGQDQYSDEGPQAKWESWDLKPTSYFYPERDVVGGALASEATKSRLADKFDDKVYLSLNDAEDFKAQLEKDTKLLANCNAVDYSLFLVRVSAEVAPDSEAQPDLQSGETSSQPVPPAQPPFAPPGLPTWRTGIKSSDGKSVYRAAILDFFWAKHTAHAKAMTGLIESYNVIDEQGPMSVTTTSSEYRERFLRMCREMVEVERGWNGQGQVEEQGEENGDS</sequence>
<comment type="caution">
    <text evidence="4">The sequence shown here is derived from an EMBL/GenBank/DDBJ whole genome shotgun (WGS) entry which is preliminary data.</text>
</comment>